<protein>
    <recommendedName>
        <fullName evidence="3">F-box domain-containing protein</fullName>
    </recommendedName>
</protein>
<proteinExistence type="predicted"/>
<dbReference type="SUPFAM" id="SSF52047">
    <property type="entry name" value="RNI-like"/>
    <property type="match status" value="1"/>
</dbReference>
<sequence length="200" mass="22885">MSLFYHDLLHRRNTPEQREIYMLLDAPKLRHVYIMSNESSIANLFLLPAEQLYSLITSNPAAYEDLLPRCKELVRLGIGWPSFYGRFPTNHFFLLSALKSLAVSFCKVRRVCHAFADLAGFQHRSVTALSSSSLTLENFRVNDGQLFAKELTAALALFPEIKFFHIDSFPLNVDPLLQALTYTKDHHKLLPNLTTLALHH</sequence>
<gene>
    <name evidence="1" type="ORF">BT96DRAFT_1005033</name>
</gene>
<accession>A0A6A4GQD7</accession>
<evidence type="ECO:0000313" key="1">
    <source>
        <dbReference type="EMBL" id="KAE9387530.1"/>
    </source>
</evidence>
<evidence type="ECO:0000313" key="2">
    <source>
        <dbReference type="Proteomes" id="UP000799118"/>
    </source>
</evidence>
<dbReference type="AlphaFoldDB" id="A0A6A4GQD7"/>
<keyword evidence="2" id="KW-1185">Reference proteome</keyword>
<name>A0A6A4GQD7_9AGAR</name>
<dbReference type="Proteomes" id="UP000799118">
    <property type="component" value="Unassembled WGS sequence"/>
</dbReference>
<evidence type="ECO:0008006" key="3">
    <source>
        <dbReference type="Google" id="ProtNLM"/>
    </source>
</evidence>
<dbReference type="EMBL" id="ML769795">
    <property type="protein sequence ID" value="KAE9387530.1"/>
    <property type="molecule type" value="Genomic_DNA"/>
</dbReference>
<organism evidence="1 2">
    <name type="scientific">Gymnopus androsaceus JB14</name>
    <dbReference type="NCBI Taxonomy" id="1447944"/>
    <lineage>
        <taxon>Eukaryota</taxon>
        <taxon>Fungi</taxon>
        <taxon>Dikarya</taxon>
        <taxon>Basidiomycota</taxon>
        <taxon>Agaricomycotina</taxon>
        <taxon>Agaricomycetes</taxon>
        <taxon>Agaricomycetidae</taxon>
        <taxon>Agaricales</taxon>
        <taxon>Marasmiineae</taxon>
        <taxon>Omphalotaceae</taxon>
        <taxon>Gymnopus</taxon>
    </lineage>
</organism>
<reference evidence="1" key="1">
    <citation type="journal article" date="2019" name="Environ. Microbiol.">
        <title>Fungal ecological strategies reflected in gene transcription - a case study of two litter decomposers.</title>
        <authorList>
            <person name="Barbi F."/>
            <person name="Kohler A."/>
            <person name="Barry K."/>
            <person name="Baskaran P."/>
            <person name="Daum C."/>
            <person name="Fauchery L."/>
            <person name="Ihrmark K."/>
            <person name="Kuo A."/>
            <person name="LaButti K."/>
            <person name="Lipzen A."/>
            <person name="Morin E."/>
            <person name="Grigoriev I.V."/>
            <person name="Henrissat B."/>
            <person name="Lindahl B."/>
            <person name="Martin F."/>
        </authorList>
    </citation>
    <scope>NUCLEOTIDE SEQUENCE</scope>
    <source>
        <strain evidence="1">JB14</strain>
    </source>
</reference>